<comment type="caution">
    <text evidence="6">The sequence shown here is derived from an EMBL/GenBank/DDBJ whole genome shotgun (WGS) entry which is preliminary data.</text>
</comment>
<feature type="transmembrane region" description="Helical" evidence="4">
    <location>
        <begin position="476"/>
        <end position="500"/>
    </location>
</feature>
<comment type="subcellular location">
    <subcellularLocation>
        <location evidence="1">Cell membrane</location>
    </subcellularLocation>
</comment>
<feature type="transmembrane region" description="Helical" evidence="4">
    <location>
        <begin position="546"/>
        <end position="563"/>
    </location>
</feature>
<dbReference type="GO" id="GO:0045893">
    <property type="term" value="P:positive regulation of DNA-templated transcription"/>
    <property type="evidence" value="ECO:0007669"/>
    <property type="project" value="InterPro"/>
</dbReference>
<organism evidence="6 7">
    <name type="scientific">Litorivita pollutaquae</name>
    <dbReference type="NCBI Taxonomy" id="2200892"/>
    <lineage>
        <taxon>Bacteria</taxon>
        <taxon>Pseudomonadati</taxon>
        <taxon>Pseudomonadota</taxon>
        <taxon>Alphaproteobacteria</taxon>
        <taxon>Rhodobacterales</taxon>
        <taxon>Paracoccaceae</taxon>
        <taxon>Litorivita</taxon>
    </lineage>
</organism>
<reference evidence="6 7" key="1">
    <citation type="submission" date="2018-05" db="EMBL/GenBank/DDBJ databases">
        <title>Oceanovita maritima gen. nov., sp. nov., a marine bacterium in the family Rhodobacteraceae isolated from surface seawater of Lundu port Xiamen, China.</title>
        <authorList>
            <person name="Hetharua B.H."/>
            <person name="Min D."/>
            <person name="Liao H."/>
            <person name="Tian Y."/>
        </authorList>
    </citation>
    <scope>NUCLEOTIDE SEQUENCE [LARGE SCALE GENOMIC DNA]</scope>
    <source>
        <strain evidence="6 7">FSX-11</strain>
    </source>
</reference>
<dbReference type="GO" id="GO:0005886">
    <property type="term" value="C:plasma membrane"/>
    <property type="evidence" value="ECO:0007669"/>
    <property type="project" value="UniProtKB-SubCell"/>
</dbReference>
<evidence type="ECO:0000313" key="7">
    <source>
        <dbReference type="Proteomes" id="UP000248012"/>
    </source>
</evidence>
<keyword evidence="3 4" id="KW-0472">Membrane</keyword>
<dbReference type="SUPFAM" id="SSF54862">
    <property type="entry name" value="4Fe-4S ferredoxins"/>
    <property type="match status" value="1"/>
</dbReference>
<dbReference type="Pfam" id="PF12801">
    <property type="entry name" value="Fer4_5"/>
    <property type="match status" value="2"/>
</dbReference>
<dbReference type="RefSeq" id="WP_110795870.1">
    <property type="nucleotide sequence ID" value="NZ_KZ826484.1"/>
</dbReference>
<keyword evidence="4" id="KW-1133">Transmembrane helix</keyword>
<dbReference type="InterPro" id="IPR007329">
    <property type="entry name" value="FMN-bd"/>
</dbReference>
<keyword evidence="4" id="KW-0812">Transmembrane</keyword>
<evidence type="ECO:0000256" key="2">
    <source>
        <dbReference type="ARBA" id="ARBA00022475"/>
    </source>
</evidence>
<dbReference type="GO" id="GO:0003677">
    <property type="term" value="F:DNA binding"/>
    <property type="evidence" value="ECO:0007669"/>
    <property type="project" value="InterPro"/>
</dbReference>
<dbReference type="SMART" id="SM00900">
    <property type="entry name" value="FMN_bind"/>
    <property type="match status" value="1"/>
</dbReference>
<dbReference type="AlphaFoldDB" id="A0A2V4MLL8"/>
<keyword evidence="7" id="KW-1185">Reference proteome</keyword>
<feature type="transmembrane region" description="Helical" evidence="4">
    <location>
        <begin position="583"/>
        <end position="601"/>
    </location>
</feature>
<evidence type="ECO:0000256" key="3">
    <source>
        <dbReference type="ARBA" id="ARBA00023136"/>
    </source>
</evidence>
<keyword evidence="2" id="KW-1003">Cell membrane</keyword>
<dbReference type="InterPro" id="IPR052378">
    <property type="entry name" value="NosR_regulator"/>
</dbReference>
<dbReference type="PANTHER" id="PTHR30224">
    <property type="entry name" value="ELECTRON TRANSPORT PROTEIN"/>
    <property type="match status" value="1"/>
</dbReference>
<feature type="transmembrane region" description="Helical" evidence="4">
    <location>
        <begin position="409"/>
        <end position="426"/>
    </location>
</feature>
<feature type="transmembrane region" description="Helical" evidence="4">
    <location>
        <begin position="438"/>
        <end position="456"/>
    </location>
</feature>
<sequence length="692" mass="75569">MRVVLSILIFWLVLLSAPLRAEVLDRAAIEPYVLPPYSLGELVNDNGVYQLLNSGGAEAGFVFQTEPLAPLPGFSGAPINLLVILDAEGKFIDVQLLDHNEPIFVSGLGQAPFHKFVEQYRGHAISTPLVVGTPYGGGDAGGALVYLDGVTKATASVRIAHESILAATLAVAREKMQGVNIGPPAYPDPDIKEDLTWADLLDQGLVGRLTVSNADVETLFAGTLWEGDDPEALSDPGGQYLDLYVVDLGPHSIANAVLSEETLAELAGFQAVTPNAAPLLLIDAGRHGLVSDDFVRNTAPDRISATQDGLPIALRDADLYITLHADMPEDLQDAAMIILRSDRRLGFDPSRPWTLTLQAARAHGMFQPQIGSQNLPLELQTDARFYKKDIVPRAVPPWVEALRGRSTDLILLAVGLMVLGIGMAFGMKRLAAHPRYGAIRLGVLAVMLGFVGWHGQGQLSIVTVLATMRTLWEGGSFAYLLYDPFSLMIWAVVIVSFVLWGRGFFCGWLCPFGALQEFADRLGRVLRLPKFEPSVKWDARLKSVKYVVLAAMIGTVFYNPASVDKVAEVEPFKTAITVYFVREWYYVAYAAFWLLLGMVTFKGFCRYVCPLGAVMAIGGLLRGRKWIERRAECGSPCQLCKVKCQYGAIKQSGAIDYSECFQCLDCVTIHDDPAQCVPLILKARKDKREIAA</sequence>
<gene>
    <name evidence="6" type="ORF">DI396_08920</name>
</gene>
<dbReference type="PIRSF" id="PIRSF036354">
    <property type="entry name" value="NosR"/>
    <property type="match status" value="1"/>
</dbReference>
<accession>A0A2V4MLL8</accession>
<evidence type="ECO:0000313" key="6">
    <source>
        <dbReference type="EMBL" id="PYC47561.1"/>
    </source>
</evidence>
<protein>
    <recommendedName>
        <fullName evidence="5">FMN-binding domain-containing protein</fullName>
    </recommendedName>
</protein>
<dbReference type="PANTHER" id="PTHR30224:SF4">
    <property type="entry name" value="ELECTRON TRANSPORT PROTEIN YCCM-RELATED"/>
    <property type="match status" value="1"/>
</dbReference>
<dbReference type="InterPro" id="IPR017896">
    <property type="entry name" value="4Fe4S_Fe-S-bd"/>
</dbReference>
<dbReference type="Proteomes" id="UP000248012">
    <property type="component" value="Unassembled WGS sequence"/>
</dbReference>
<evidence type="ECO:0000256" key="4">
    <source>
        <dbReference type="SAM" id="Phobius"/>
    </source>
</evidence>
<evidence type="ECO:0000259" key="5">
    <source>
        <dbReference type="SMART" id="SM00900"/>
    </source>
</evidence>
<dbReference type="EMBL" id="QFVT01000005">
    <property type="protein sequence ID" value="PYC47561.1"/>
    <property type="molecule type" value="Genomic_DNA"/>
</dbReference>
<name>A0A2V4MLL8_9RHOB</name>
<proteinExistence type="predicted"/>
<evidence type="ECO:0000256" key="1">
    <source>
        <dbReference type="ARBA" id="ARBA00004236"/>
    </source>
</evidence>
<dbReference type="OrthoDB" id="9806398at2"/>
<dbReference type="GO" id="GO:0010181">
    <property type="term" value="F:FMN binding"/>
    <property type="evidence" value="ECO:0007669"/>
    <property type="project" value="InterPro"/>
</dbReference>
<dbReference type="InterPro" id="IPR011399">
    <property type="entry name" value="NosR"/>
</dbReference>
<feature type="domain" description="FMN-binding" evidence="5">
    <location>
        <begin position="73"/>
        <end position="171"/>
    </location>
</feature>